<feature type="region of interest" description="Disordered" evidence="13">
    <location>
        <begin position="178"/>
        <end position="236"/>
    </location>
</feature>
<dbReference type="Gene3D" id="2.130.10.10">
    <property type="entry name" value="YVTN repeat-like/Quinoprotein amine dehydrogenase"/>
    <property type="match status" value="2"/>
</dbReference>
<dbReference type="GO" id="GO:0036126">
    <property type="term" value="C:sperm flagellum"/>
    <property type="evidence" value="ECO:0007669"/>
    <property type="project" value="TreeGrafter"/>
</dbReference>
<evidence type="ECO:0000256" key="12">
    <source>
        <dbReference type="ARBA" id="ARBA00075731"/>
    </source>
</evidence>
<dbReference type="KEGG" id="oro:101362707"/>
<dbReference type="InterPro" id="IPR015943">
    <property type="entry name" value="WD40/YVTN_repeat-like_dom_sf"/>
</dbReference>
<evidence type="ECO:0000256" key="2">
    <source>
        <dbReference type="ARBA" id="ARBA00004430"/>
    </source>
</evidence>
<dbReference type="FunFam" id="1.10.238.10:FF:000245">
    <property type="entry name" value="WD repeat domain 66"/>
    <property type="match status" value="1"/>
</dbReference>
<dbReference type="SUPFAM" id="SSF47473">
    <property type="entry name" value="EF-hand"/>
    <property type="match status" value="1"/>
</dbReference>
<dbReference type="STRING" id="9708.A0A2U3VLW0"/>
<name>A0A2U3VLW0_ODORO</name>
<dbReference type="PANTHER" id="PTHR13720">
    <property type="entry name" value="WD-40 REPEAT PROTEIN"/>
    <property type="match status" value="1"/>
</dbReference>
<keyword evidence="7" id="KW-0969">Cilium</keyword>
<dbReference type="Gene3D" id="1.10.238.10">
    <property type="entry name" value="EF-hand"/>
    <property type="match status" value="1"/>
</dbReference>
<dbReference type="InterPro" id="IPR050630">
    <property type="entry name" value="WD_repeat_EMAP"/>
</dbReference>
<dbReference type="InterPro" id="IPR011992">
    <property type="entry name" value="EF-hand-dom_pair"/>
</dbReference>
<dbReference type="GO" id="GO:0005930">
    <property type="term" value="C:axoneme"/>
    <property type="evidence" value="ECO:0007669"/>
    <property type="project" value="UniProtKB-SubCell"/>
</dbReference>
<feature type="compositionally biased region" description="Polar residues" evidence="13">
    <location>
        <begin position="119"/>
        <end position="140"/>
    </location>
</feature>
<dbReference type="InParanoid" id="A0A2U3VLW0"/>
<dbReference type="Pfam" id="PF00400">
    <property type="entry name" value="WD40"/>
    <property type="match status" value="3"/>
</dbReference>
<keyword evidence="6" id="KW-0282">Flagellum</keyword>
<evidence type="ECO:0000256" key="9">
    <source>
        <dbReference type="ARBA" id="ARBA00023273"/>
    </source>
</evidence>
<dbReference type="InterPro" id="IPR011047">
    <property type="entry name" value="Quinoprotein_ADH-like_sf"/>
</dbReference>
<evidence type="ECO:0000256" key="10">
    <source>
        <dbReference type="ARBA" id="ARBA00040994"/>
    </source>
</evidence>
<dbReference type="SUPFAM" id="SSF50978">
    <property type="entry name" value="WD40 repeat-like"/>
    <property type="match status" value="1"/>
</dbReference>
<feature type="compositionally biased region" description="Basic and acidic residues" evidence="13">
    <location>
        <begin position="196"/>
        <end position="219"/>
    </location>
</feature>
<evidence type="ECO:0000256" key="3">
    <source>
        <dbReference type="ARBA" id="ARBA00022490"/>
    </source>
</evidence>
<feature type="compositionally biased region" description="Basic and acidic residues" evidence="13">
    <location>
        <begin position="67"/>
        <end position="111"/>
    </location>
</feature>
<comment type="function">
    <text evidence="11">Involved in spermatozoa motility. May also regulate cilium motility through its role in the assembly of the axonemal radial spokes.</text>
</comment>
<keyword evidence="8" id="KW-0206">Cytoskeleton</keyword>
<sequence>MSDAGESPLEEAEEDEETELEEEYNQYYREVESMQQELKEDDILVRKEPQQEEEQEEEEEEGEEGVEEKGGEGEEGGEGKEGGEGEAIREETEEKPGAAQEERAARQEETAVKPPEVTKSMTSSKRLILTDSQSVMSGTSLVSSNFNKSKHALESEHSETNELLRDLSSELRFLDLDQTRSEEQDISFPETQSSSELREKIDQMPQDELGRERREEKRLSSLSDEQEKEFQSKAEIPEKSLVSTSEDILFQKDDSANVYPLTMTWSFGWNSSLPVYYIRDENQRVLLYVCAHTAVIYNVFKNTQHHLQGHPNVISCLCISEDRRWIATADKGPNCLIIIWDSFTGIPVHTIFDSCPEGNGIGAMAITRDAKYLATISDAEIQKVCIWRWTLAVEMPACTLSLPKEYGVQNYLTFNPTNNKELVSNSKTQAIYYLWYEEGNILAHSAPRLTEKTFNKLVGKFSQSVFHLNLTQILSATMEGKLVVWDIHRPPSSASALVGSPHIKPCKLVHLQKEGITVLTAVDSYIVTGDIRGNIKFYDHTLSIVNWYSNFKLSSIRTLSFSKTPAAPPTEKSNYPPDCTLKGDLFIVRNLIIGTSDATVYHLTTDGTKLEKLFVEPKDAICAISCHPYQPLIAIGSFCGMIKVWDYEKKKYLFSRVFEKGLGVQSLTYNPEGALLGVGFTEGTVYILDAMSLENQIPEPFKYSRTSVTHISFSHDSQYMATADVHFTVAVYMVVVQNGHRVWEYLARLRSHRKSICSLLFGVHLDSNEPRLLSLGRDRLLIEYNLLRSYRDNLEVLDIHRTDQGNYPTCMVWYPPLTKELFLLICNSGYKVKLFNSTTKMCRKTLLGPVFGSPIEQIQILPVKTTLELQKRYMVFINRDKVGLQILPVDGNPHKTSAIICHPNGVAGMAVSYDGCYAFTAGGQDRSVVQWEINLSALEAAVSLGGEDLTPFYGLVPGGREGKFYRELEDYFYYSQLRSQGIDTMETRKVSEHICLSELPFVMRAIGFYPSEEKIEDMFNEIRFSEYVDTGKLIDKINLPDFFKVYLNHRPPFGNTMSGIQQSFDVLGFTNSKGKKAIRREDFLKLLLTKGEHMTKEEMGDCFATLFGLNPEGWRSEPAASSVAGSEICFEEELPDEITAEIFTTDILGLTISQDFRQDPMVSEVVTMRTYQCPGERHQARKDHRPLPVLLLFLVVCNDQWNAPPPRPPAPPRRRALPGGPRGTCGLRVSVLAPRRPPPPPRAPGVGGHRTPPDASRGSGESRGVAGASLGGRGRLAALAGDGGGGGGAGARRPHYWRPRRRCSPCSVQLAPGACALGPERAAAPALCVCV</sequence>
<keyword evidence="5" id="KW-0677">Repeat</keyword>
<dbReference type="CTD" id="144406"/>
<protein>
    <recommendedName>
        <fullName evidence="10">Cilia- and flagella-associated protein 251</fullName>
    </recommendedName>
    <alternativeName>
        <fullName evidence="12">WD repeat-containing protein 66</fullName>
    </alternativeName>
</protein>
<evidence type="ECO:0000256" key="7">
    <source>
        <dbReference type="ARBA" id="ARBA00023069"/>
    </source>
</evidence>
<feature type="compositionally biased region" description="Acidic residues" evidence="13">
    <location>
        <begin position="8"/>
        <end position="24"/>
    </location>
</feature>
<comment type="subcellular location">
    <subcellularLocation>
        <location evidence="1">Cell projection</location>
        <location evidence="1">Cilium</location>
        <location evidence="1">Flagellum</location>
    </subcellularLocation>
    <subcellularLocation>
        <location evidence="2">Cytoplasm</location>
        <location evidence="2">Cytoskeleton</location>
        <location evidence="2">Cilium axoneme</location>
    </subcellularLocation>
</comment>
<dbReference type="PANTHER" id="PTHR13720:SF13">
    <property type="entry name" value="CILIA- AND FLAGELLA-ASSOCIATED PROTEIN 251"/>
    <property type="match status" value="1"/>
</dbReference>
<keyword evidence="14" id="KW-1185">Reference proteome</keyword>
<gene>
    <name evidence="15" type="primary">WDR66</name>
</gene>
<evidence type="ECO:0000313" key="15">
    <source>
        <dbReference type="RefSeq" id="XP_004395997.1"/>
    </source>
</evidence>
<reference evidence="15" key="1">
    <citation type="submission" date="2025-08" db="UniProtKB">
        <authorList>
            <consortium name="RefSeq"/>
        </authorList>
    </citation>
    <scope>IDENTIFICATION</scope>
</reference>
<evidence type="ECO:0000256" key="4">
    <source>
        <dbReference type="ARBA" id="ARBA00022574"/>
    </source>
</evidence>
<keyword evidence="4" id="KW-0853">WD repeat</keyword>
<evidence type="ECO:0000256" key="13">
    <source>
        <dbReference type="SAM" id="MobiDB-lite"/>
    </source>
</evidence>
<feature type="compositionally biased region" description="Acidic residues" evidence="13">
    <location>
        <begin position="51"/>
        <end position="66"/>
    </location>
</feature>
<keyword evidence="3" id="KW-0963">Cytoplasm</keyword>
<dbReference type="InterPro" id="IPR036322">
    <property type="entry name" value="WD40_repeat_dom_sf"/>
</dbReference>
<evidence type="ECO:0000256" key="6">
    <source>
        <dbReference type="ARBA" id="ARBA00022846"/>
    </source>
</evidence>
<dbReference type="OrthoDB" id="4899631at2759"/>
<feature type="region of interest" description="Disordered" evidence="13">
    <location>
        <begin position="1"/>
        <end position="140"/>
    </location>
</feature>
<dbReference type="RefSeq" id="XP_004395997.1">
    <property type="nucleotide sequence ID" value="XM_004395940.1"/>
</dbReference>
<dbReference type="Proteomes" id="UP000245340">
    <property type="component" value="Unplaced"/>
</dbReference>
<evidence type="ECO:0000256" key="11">
    <source>
        <dbReference type="ARBA" id="ARBA00055387"/>
    </source>
</evidence>
<dbReference type="GeneID" id="101362707"/>
<dbReference type="SUPFAM" id="SSF50998">
    <property type="entry name" value="Quinoprotein alcohol dehydrogenase-like"/>
    <property type="match status" value="1"/>
</dbReference>
<evidence type="ECO:0000256" key="8">
    <source>
        <dbReference type="ARBA" id="ARBA00023212"/>
    </source>
</evidence>
<dbReference type="FunFam" id="2.130.10.10:FF:000427">
    <property type="entry name" value="WD repeat domain 66"/>
    <property type="match status" value="1"/>
</dbReference>
<organism evidence="14 15">
    <name type="scientific">Odobenus rosmarus divergens</name>
    <name type="common">Pacific walrus</name>
    <dbReference type="NCBI Taxonomy" id="9708"/>
    <lineage>
        <taxon>Eukaryota</taxon>
        <taxon>Metazoa</taxon>
        <taxon>Chordata</taxon>
        <taxon>Craniata</taxon>
        <taxon>Vertebrata</taxon>
        <taxon>Euteleostomi</taxon>
        <taxon>Mammalia</taxon>
        <taxon>Eutheria</taxon>
        <taxon>Laurasiatheria</taxon>
        <taxon>Carnivora</taxon>
        <taxon>Caniformia</taxon>
        <taxon>Pinnipedia</taxon>
        <taxon>Odobenidae</taxon>
        <taxon>Odobenus</taxon>
    </lineage>
</organism>
<dbReference type="InterPro" id="IPR001680">
    <property type="entry name" value="WD40_rpt"/>
</dbReference>
<accession>A0A2U3VLW0</accession>
<feature type="compositionally biased region" description="Basic and acidic residues" evidence="13">
    <location>
        <begin position="29"/>
        <end position="50"/>
    </location>
</feature>
<keyword evidence="9" id="KW-0966">Cell projection</keyword>
<dbReference type="SMART" id="SM00320">
    <property type="entry name" value="WD40"/>
    <property type="match status" value="9"/>
</dbReference>
<evidence type="ECO:0000313" key="14">
    <source>
        <dbReference type="Proteomes" id="UP000245340"/>
    </source>
</evidence>
<evidence type="ECO:0000256" key="1">
    <source>
        <dbReference type="ARBA" id="ARBA00004230"/>
    </source>
</evidence>
<feature type="region of interest" description="Disordered" evidence="13">
    <location>
        <begin position="1202"/>
        <end position="1269"/>
    </location>
</feature>
<proteinExistence type="predicted"/>
<evidence type="ECO:0000256" key="5">
    <source>
        <dbReference type="ARBA" id="ARBA00022737"/>
    </source>
</evidence>